<evidence type="ECO:0000313" key="8">
    <source>
        <dbReference type="EMBL" id="GIL72947.1"/>
    </source>
</evidence>
<feature type="coiled-coil region" evidence="6">
    <location>
        <begin position="267"/>
        <end position="331"/>
    </location>
</feature>
<evidence type="ECO:0000256" key="6">
    <source>
        <dbReference type="SAM" id="Coils"/>
    </source>
</evidence>
<dbReference type="InterPro" id="IPR035965">
    <property type="entry name" value="PAS-like_dom_sf"/>
</dbReference>
<sequence length="334" mass="37302">MLLYNHPHTPRFASRGLSYVGPLGITHRCPGRWRSVKVLAAKKGGDKKGGDKKGPKKSALADLMKKKEVATTAGQPAQSAQYGTPEARMLAFQMCDSYWRLTKKYLLEGVDFNRLPSELFRAPFALLAHNRFQEGVTDPIYTYGNRAALELFETTWEELLRTPSRKSAADDPNTQKDRNGLLDKAAETGVVSGFEVWRVSKSGRRFKIKDGTLFNIMDREGNKLGQAAVFYRYELEDGREVQITGVPQEEGEGLDDGALDIPTPEQIQAAEAAIAEQAAHVRFLKEEQGLSNQDIPVQLAVYELKKRKETLAKLQKQLEDALAAQEALFDDEDD</sequence>
<keyword evidence="6" id="KW-0175">Coiled coil</keyword>
<evidence type="ECO:0000256" key="3">
    <source>
        <dbReference type="ARBA" id="ARBA00022840"/>
    </source>
</evidence>
<accession>A0A8J4DFZ3</accession>
<evidence type="ECO:0000256" key="2">
    <source>
        <dbReference type="ARBA" id="ARBA00022741"/>
    </source>
</evidence>
<dbReference type="SUPFAM" id="SSF55785">
    <property type="entry name" value="PYP-like sensor domain (PAS domain)"/>
    <property type="match status" value="1"/>
</dbReference>
<dbReference type="Pfam" id="PF08670">
    <property type="entry name" value="MEKHLA"/>
    <property type="match status" value="1"/>
</dbReference>
<keyword evidence="3" id="KW-0067">ATP-binding</keyword>
<dbReference type="Proteomes" id="UP000722791">
    <property type="component" value="Unassembled WGS sequence"/>
</dbReference>
<dbReference type="PROSITE" id="PS51185">
    <property type="entry name" value="WHEP_TRS_2"/>
    <property type="match status" value="1"/>
</dbReference>
<dbReference type="GO" id="GO:0004812">
    <property type="term" value="F:aminoacyl-tRNA ligase activity"/>
    <property type="evidence" value="ECO:0007669"/>
    <property type="project" value="UniProtKB-KW"/>
</dbReference>
<keyword evidence="1" id="KW-0436">Ligase</keyword>
<reference evidence="9" key="1">
    <citation type="journal article" date="2021" name="Proc. Natl. Acad. Sci. U.S.A.">
        <title>Three genomes in the algal genus Volvox reveal the fate of a haploid sex-determining region after a transition to homothallism.</title>
        <authorList>
            <person name="Yamamoto K."/>
            <person name="Hamaji T."/>
            <person name="Kawai-Toyooka H."/>
            <person name="Matsuzaki R."/>
            <person name="Takahashi F."/>
            <person name="Nishimura Y."/>
            <person name="Kawachi M."/>
            <person name="Noguchi H."/>
            <person name="Minakuchi Y."/>
            <person name="Umen J.G."/>
            <person name="Toyoda A."/>
            <person name="Nozaki H."/>
        </authorList>
    </citation>
    <scope>NUCLEOTIDE SEQUENCE</scope>
    <source>
        <strain evidence="9">NIES-3785</strain>
        <strain evidence="8">NIES-3786</strain>
    </source>
</reference>
<dbReference type="AlphaFoldDB" id="A0A8J4DFZ3"/>
<dbReference type="GO" id="GO:0005524">
    <property type="term" value="F:ATP binding"/>
    <property type="evidence" value="ECO:0007669"/>
    <property type="project" value="UniProtKB-KW"/>
</dbReference>
<keyword evidence="11" id="KW-1185">Reference proteome</keyword>
<dbReference type="InterPro" id="IPR000738">
    <property type="entry name" value="WHEP-TRS_dom"/>
</dbReference>
<comment type="caution">
    <text evidence="9">The sequence shown here is derived from an EMBL/GenBank/DDBJ whole genome shotgun (WGS) entry which is preliminary data.</text>
</comment>
<evidence type="ECO:0000313" key="9">
    <source>
        <dbReference type="EMBL" id="GIL99431.1"/>
    </source>
</evidence>
<dbReference type="InterPro" id="IPR013978">
    <property type="entry name" value="MEKHLA"/>
</dbReference>
<evidence type="ECO:0000259" key="7">
    <source>
        <dbReference type="PROSITE" id="PS51185"/>
    </source>
</evidence>
<evidence type="ECO:0000256" key="1">
    <source>
        <dbReference type="ARBA" id="ARBA00022598"/>
    </source>
</evidence>
<proteinExistence type="predicted"/>
<evidence type="ECO:0000256" key="5">
    <source>
        <dbReference type="ARBA" id="ARBA00023146"/>
    </source>
</evidence>
<dbReference type="OrthoDB" id="10266517at2759"/>
<keyword evidence="5" id="KW-0030">Aminoacyl-tRNA synthetase</keyword>
<organism evidence="9 10">
    <name type="scientific">Volvox reticuliferus</name>
    <dbReference type="NCBI Taxonomy" id="1737510"/>
    <lineage>
        <taxon>Eukaryota</taxon>
        <taxon>Viridiplantae</taxon>
        <taxon>Chlorophyta</taxon>
        <taxon>core chlorophytes</taxon>
        <taxon>Chlorophyceae</taxon>
        <taxon>CS clade</taxon>
        <taxon>Chlamydomonadales</taxon>
        <taxon>Volvocaceae</taxon>
        <taxon>Volvox</taxon>
    </lineage>
</organism>
<name>A0A8J4DFZ3_9CHLO</name>
<protein>
    <recommendedName>
        <fullName evidence="7">WHEP-TRS domain-containing protein</fullName>
    </recommendedName>
</protein>
<evidence type="ECO:0000256" key="4">
    <source>
        <dbReference type="ARBA" id="ARBA00022917"/>
    </source>
</evidence>
<evidence type="ECO:0000313" key="11">
    <source>
        <dbReference type="Proteomes" id="UP000747110"/>
    </source>
</evidence>
<dbReference type="EMBL" id="BNCQ01000006">
    <property type="protein sequence ID" value="GIL99431.1"/>
    <property type="molecule type" value="Genomic_DNA"/>
</dbReference>
<feature type="domain" description="WHEP-TRS" evidence="7">
    <location>
        <begin position="266"/>
        <end position="325"/>
    </location>
</feature>
<keyword evidence="4" id="KW-0648">Protein biosynthesis</keyword>
<gene>
    <name evidence="8" type="ORF">Vretifemale_3190</name>
    <name evidence="9" type="ORF">Vretimale_4595</name>
</gene>
<dbReference type="EMBL" id="BNCP01000004">
    <property type="protein sequence ID" value="GIL72947.1"/>
    <property type="molecule type" value="Genomic_DNA"/>
</dbReference>
<dbReference type="GO" id="GO:0006418">
    <property type="term" value="P:tRNA aminoacylation for protein translation"/>
    <property type="evidence" value="ECO:0007669"/>
    <property type="project" value="InterPro"/>
</dbReference>
<keyword evidence="2" id="KW-0547">Nucleotide-binding</keyword>
<dbReference type="Proteomes" id="UP000747110">
    <property type="component" value="Unassembled WGS sequence"/>
</dbReference>
<evidence type="ECO:0000313" key="10">
    <source>
        <dbReference type="Proteomes" id="UP000722791"/>
    </source>
</evidence>